<evidence type="ECO:0000313" key="3">
    <source>
        <dbReference type="Proteomes" id="UP000676325"/>
    </source>
</evidence>
<dbReference type="RefSeq" id="WP_212517435.1">
    <property type="nucleotide sequence ID" value="NZ_JAGSOH010000015.1"/>
</dbReference>
<dbReference type="EMBL" id="JAGSOH010000015">
    <property type="protein sequence ID" value="MBR7826286.1"/>
    <property type="molecule type" value="Genomic_DNA"/>
</dbReference>
<evidence type="ECO:0008006" key="4">
    <source>
        <dbReference type="Google" id="ProtNLM"/>
    </source>
</evidence>
<comment type="caution">
    <text evidence="2">The sequence shown here is derived from an EMBL/GenBank/DDBJ whole genome shotgun (WGS) entry which is preliminary data.</text>
</comment>
<sequence length="403" mass="44308">MHTEACSAVDEINLLSERPEEPNLHYVEAALTGKLEMPRLREAVAAVLEAHPAARARIATSSPMRLWTQWAVPGIAETDPVQDRAAGGRTDLTEAREEIFATALPVRTGPLFRLHVLRQPRVTNLILAAHAARFDAYSALGLLRAIASAYTGGKASAPPHDQAPLLRGNSRPPRIQGPPLRIEPGRTPQDAKAPKSGYHFRHVAMDMRDLSNAISYYADASIEDALLAEVARAVYEWNASKGKGWGQIRVMMPIDRRSVMDETLQMGNLAAYGTVALDLADIAQNPLPAVSAQTKWLRRNAVELDGVARTFAEPWAPYGIRRALKIPVDRRTASRVPSTMLANLGEIDQLWFGAVRTGAVWYAPPAPLPMGLAVGAIAYNRRMHLTLRYRRAMFTTPPFWGRG</sequence>
<dbReference type="Proteomes" id="UP000676325">
    <property type="component" value="Unassembled WGS sequence"/>
</dbReference>
<accession>A0A941IK18</accession>
<keyword evidence="3" id="KW-1185">Reference proteome</keyword>
<gene>
    <name evidence="2" type="ORF">KDK95_08240</name>
</gene>
<dbReference type="InterPro" id="IPR023213">
    <property type="entry name" value="CAT-like_dom_sf"/>
</dbReference>
<dbReference type="Gene3D" id="3.30.559.10">
    <property type="entry name" value="Chloramphenicol acetyltransferase-like domain"/>
    <property type="match status" value="1"/>
</dbReference>
<dbReference type="SUPFAM" id="SSF52777">
    <property type="entry name" value="CoA-dependent acyltransferases"/>
    <property type="match status" value="1"/>
</dbReference>
<proteinExistence type="predicted"/>
<organism evidence="2 3">
    <name type="scientific">Actinospica acidithermotolerans</name>
    <dbReference type="NCBI Taxonomy" id="2828514"/>
    <lineage>
        <taxon>Bacteria</taxon>
        <taxon>Bacillati</taxon>
        <taxon>Actinomycetota</taxon>
        <taxon>Actinomycetes</taxon>
        <taxon>Catenulisporales</taxon>
        <taxon>Actinospicaceae</taxon>
        <taxon>Actinospica</taxon>
    </lineage>
</organism>
<evidence type="ECO:0000256" key="1">
    <source>
        <dbReference type="SAM" id="MobiDB-lite"/>
    </source>
</evidence>
<dbReference type="AlphaFoldDB" id="A0A941IK18"/>
<protein>
    <recommendedName>
        <fullName evidence="4">Condensation domain-containing protein</fullName>
    </recommendedName>
</protein>
<reference evidence="2" key="1">
    <citation type="submission" date="2021-04" db="EMBL/GenBank/DDBJ databases">
        <title>Genome based classification of Actinospica acidithermotolerans sp. nov., an actinobacterium isolated from an Indonesian hot spring.</title>
        <authorList>
            <person name="Kusuma A.B."/>
            <person name="Putra K.E."/>
            <person name="Nafisah S."/>
            <person name="Loh J."/>
            <person name="Nouioui I."/>
            <person name="Goodfellow M."/>
        </authorList>
    </citation>
    <scope>NUCLEOTIDE SEQUENCE</scope>
    <source>
        <strain evidence="2">MGRD01-02</strain>
    </source>
</reference>
<evidence type="ECO:0000313" key="2">
    <source>
        <dbReference type="EMBL" id="MBR7826286.1"/>
    </source>
</evidence>
<feature type="region of interest" description="Disordered" evidence="1">
    <location>
        <begin position="153"/>
        <end position="195"/>
    </location>
</feature>
<name>A0A941IK18_9ACTN</name>